<keyword evidence="5" id="KW-0408">Iron</keyword>
<dbReference type="PIRSF" id="PIRSF036557">
    <property type="entry name" value="XdhA_RC"/>
    <property type="match status" value="1"/>
</dbReference>
<dbReference type="Gene3D" id="3.30.465.10">
    <property type="match status" value="1"/>
</dbReference>
<dbReference type="InterPro" id="IPR036683">
    <property type="entry name" value="CO_DH_flav_C_dom_sf"/>
</dbReference>
<dbReference type="Gene3D" id="1.10.150.120">
    <property type="entry name" value="[2Fe-2S]-binding domain"/>
    <property type="match status" value="1"/>
</dbReference>
<dbReference type="SUPFAM" id="SSF56176">
    <property type="entry name" value="FAD-binding/transporter-associated domain-like"/>
    <property type="match status" value="1"/>
</dbReference>
<dbReference type="OrthoDB" id="9792018at2"/>
<dbReference type="Pfam" id="PF00111">
    <property type="entry name" value="Fer2"/>
    <property type="match status" value="1"/>
</dbReference>
<dbReference type="InterPro" id="IPR014307">
    <property type="entry name" value="Xanthine_DH_ssu"/>
</dbReference>
<dbReference type="Pfam" id="PF03450">
    <property type="entry name" value="CO_deh_flav_C"/>
    <property type="match status" value="1"/>
</dbReference>
<keyword evidence="2" id="KW-0479">Metal-binding</keyword>
<dbReference type="Gene3D" id="3.10.20.30">
    <property type="match status" value="1"/>
</dbReference>
<dbReference type="AlphaFoldDB" id="A0A058ZQ01"/>
<dbReference type="InterPro" id="IPR012175">
    <property type="entry name" value="Xanth_DH_ssu_bac"/>
</dbReference>
<dbReference type="GO" id="GO:0004854">
    <property type="term" value="F:xanthine dehydrogenase activity"/>
    <property type="evidence" value="ECO:0007669"/>
    <property type="project" value="InterPro"/>
</dbReference>
<name>A0A058ZQ01_9RHOB</name>
<evidence type="ECO:0000256" key="2">
    <source>
        <dbReference type="ARBA" id="ARBA00022723"/>
    </source>
</evidence>
<dbReference type="PANTHER" id="PTHR45444:SF3">
    <property type="entry name" value="XANTHINE DEHYDROGENASE"/>
    <property type="match status" value="1"/>
</dbReference>
<comment type="caution">
    <text evidence="8">The sequence shown here is derived from an EMBL/GenBank/DDBJ whole genome shotgun (WGS) entry which is preliminary data.</text>
</comment>
<evidence type="ECO:0000256" key="5">
    <source>
        <dbReference type="ARBA" id="ARBA00023004"/>
    </source>
</evidence>
<dbReference type="InterPro" id="IPR005107">
    <property type="entry name" value="CO_DH_flav_C"/>
</dbReference>
<dbReference type="NCBIfam" id="TIGR02963">
    <property type="entry name" value="xanthine_xdhA"/>
    <property type="match status" value="1"/>
</dbReference>
<dbReference type="InterPro" id="IPR006058">
    <property type="entry name" value="2Fe2S_fd_BS"/>
</dbReference>
<dbReference type="Gene3D" id="3.30.390.50">
    <property type="entry name" value="CO dehydrogenase flavoprotein, C-terminal domain"/>
    <property type="match status" value="1"/>
</dbReference>
<dbReference type="PROSITE" id="PS51387">
    <property type="entry name" value="FAD_PCMH"/>
    <property type="match status" value="1"/>
</dbReference>
<dbReference type="InterPro" id="IPR036318">
    <property type="entry name" value="FAD-bd_PCMH-like_sf"/>
</dbReference>
<dbReference type="SUPFAM" id="SSF54292">
    <property type="entry name" value="2Fe-2S ferredoxin-like"/>
    <property type="match status" value="1"/>
</dbReference>
<dbReference type="Gene3D" id="3.30.43.10">
    <property type="entry name" value="Uridine Diphospho-n-acetylenolpyruvylglucosamine Reductase, domain 2"/>
    <property type="match status" value="1"/>
</dbReference>
<proteinExistence type="predicted"/>
<dbReference type="GO" id="GO:0071949">
    <property type="term" value="F:FAD binding"/>
    <property type="evidence" value="ECO:0007669"/>
    <property type="project" value="InterPro"/>
</dbReference>
<dbReference type="InterPro" id="IPR016208">
    <property type="entry name" value="Ald_Oxase/xanthine_DH-like"/>
</dbReference>
<dbReference type="CDD" id="cd00207">
    <property type="entry name" value="fer2"/>
    <property type="match status" value="1"/>
</dbReference>
<evidence type="ECO:0000256" key="4">
    <source>
        <dbReference type="ARBA" id="ARBA00023002"/>
    </source>
</evidence>
<dbReference type="Pfam" id="PF00941">
    <property type="entry name" value="FAD_binding_5"/>
    <property type="match status" value="1"/>
</dbReference>
<dbReference type="InterPro" id="IPR002888">
    <property type="entry name" value="2Fe-2S-bd"/>
</dbReference>
<dbReference type="InterPro" id="IPR016169">
    <property type="entry name" value="FAD-bd_PCMH_sub2"/>
</dbReference>
<dbReference type="GO" id="GO:0005506">
    <property type="term" value="F:iron ion binding"/>
    <property type="evidence" value="ECO:0007669"/>
    <property type="project" value="InterPro"/>
</dbReference>
<dbReference type="GO" id="GO:0051537">
    <property type="term" value="F:2 iron, 2 sulfur cluster binding"/>
    <property type="evidence" value="ECO:0007669"/>
    <property type="project" value="InterPro"/>
</dbReference>
<dbReference type="PROSITE" id="PS00197">
    <property type="entry name" value="2FE2S_FER_1"/>
    <property type="match status" value="1"/>
</dbReference>
<reference evidence="8 9" key="1">
    <citation type="submission" date="2013-04" db="EMBL/GenBank/DDBJ databases">
        <title>Shimia sp. 22II-S11-Z10 Genome Sequencing.</title>
        <authorList>
            <person name="Lai Q."/>
            <person name="Li G."/>
            <person name="Shao Z."/>
        </authorList>
    </citation>
    <scope>NUCLEOTIDE SEQUENCE [LARGE SCALE GENOMIC DNA]</scope>
    <source>
        <strain evidence="9">22II-S11-Z10</strain>
    </source>
</reference>
<dbReference type="InterPro" id="IPR016167">
    <property type="entry name" value="FAD-bd_PCMH_sub1"/>
</dbReference>
<dbReference type="InterPro" id="IPR002346">
    <property type="entry name" value="Mopterin_DH_FAD-bd"/>
</dbReference>
<dbReference type="PATRIC" id="fig|1461693.3.peg.1010"/>
<evidence type="ECO:0000256" key="3">
    <source>
        <dbReference type="ARBA" id="ARBA00022827"/>
    </source>
</evidence>
<dbReference type="eggNOG" id="COG4630">
    <property type="taxonomic scope" value="Bacteria"/>
</dbReference>
<dbReference type="STRING" id="1461693.ATO10_04957"/>
<feature type="domain" description="2Fe-2S ferredoxin-type" evidence="6">
    <location>
        <begin position="1"/>
        <end position="82"/>
    </location>
</feature>
<keyword evidence="3" id="KW-0274">FAD</keyword>
<dbReference type="Proteomes" id="UP000024836">
    <property type="component" value="Unassembled WGS sequence"/>
</dbReference>
<dbReference type="SUPFAM" id="SSF55447">
    <property type="entry name" value="CO dehydrogenase flavoprotein C-terminal domain-like"/>
    <property type="match status" value="1"/>
</dbReference>
<keyword evidence="4" id="KW-0560">Oxidoreductase</keyword>
<dbReference type="SMART" id="SM01092">
    <property type="entry name" value="CO_deh_flav_C"/>
    <property type="match status" value="1"/>
</dbReference>
<evidence type="ECO:0000259" key="6">
    <source>
        <dbReference type="PROSITE" id="PS51085"/>
    </source>
</evidence>
<dbReference type="InterPro" id="IPR036884">
    <property type="entry name" value="2Fe-2S-bd_dom_sf"/>
</dbReference>
<accession>A0A058ZQ01</accession>
<dbReference type="PROSITE" id="PS51085">
    <property type="entry name" value="2FE2S_FER_2"/>
    <property type="match status" value="1"/>
</dbReference>
<dbReference type="InterPro" id="IPR012675">
    <property type="entry name" value="Beta-grasp_dom_sf"/>
</dbReference>
<dbReference type="InterPro" id="IPR036010">
    <property type="entry name" value="2Fe-2S_ferredoxin-like_sf"/>
</dbReference>
<dbReference type="SUPFAM" id="SSF47741">
    <property type="entry name" value="CO dehydrogenase ISP C-domain like"/>
    <property type="match status" value="1"/>
</dbReference>
<gene>
    <name evidence="8" type="ORF">ATO10_04957</name>
</gene>
<dbReference type="EMBL" id="AQQY01000002">
    <property type="protein sequence ID" value="KCV82931.1"/>
    <property type="molecule type" value="Genomic_DNA"/>
</dbReference>
<evidence type="ECO:0000313" key="9">
    <source>
        <dbReference type="Proteomes" id="UP000024836"/>
    </source>
</evidence>
<organism evidence="8 9">
    <name type="scientific">Actibacterium atlanticum</name>
    <dbReference type="NCBI Taxonomy" id="1461693"/>
    <lineage>
        <taxon>Bacteria</taxon>
        <taxon>Pseudomonadati</taxon>
        <taxon>Pseudomonadota</taxon>
        <taxon>Alphaproteobacteria</taxon>
        <taxon>Rhodobacterales</taxon>
        <taxon>Roseobacteraceae</taxon>
        <taxon>Actibacterium</taxon>
    </lineage>
</organism>
<dbReference type="RefSeq" id="WP_035248850.1">
    <property type="nucleotide sequence ID" value="NZ_AQQY01000002.1"/>
</dbReference>
<evidence type="ECO:0000313" key="8">
    <source>
        <dbReference type="EMBL" id="KCV82931.1"/>
    </source>
</evidence>
<dbReference type="Pfam" id="PF01799">
    <property type="entry name" value="Fer2_2"/>
    <property type="match status" value="1"/>
</dbReference>
<sequence>MDVSFLLNGQPVSLRDVSPTQTLLNWLREERGLVGTKEGCNEGDCGACTVKVTDVDGAKALNACILFLPQLQGKAVRTVEGLEGPDGALHPVQQAMIDEHGSQCGFCTPGFVMSMATAHGTGDTDYDTALAGNLCRCTGYAPIVRACEVAQELPEPDWMEEPLDSVPDVACSPFLPQSADELAAWYAENPDATLIGGATDVGLWVTKQLRDLAPVAFLNGCSDLQQIEVGEDAIRIGAGVTITDLAAALVPLYPGMRDVFHRYASVQIRNAATIGGNIANGSPIGDGPPVLIALGAELTLRKGNERRSIPLEDFFIDYGKQDRAPGEFVESITIPRKPSQLRAYKLSKRFDQDISAVCGCFNVVVKDDIVASACIAFGGMAGTPKRATQVEAALLGQPWTMDTINAAAQMWAQDFTPMTDMRASADYRLETAKNMLTRYFHDVSGAAIAVREVSV</sequence>
<feature type="domain" description="FAD-binding PCMH-type" evidence="7">
    <location>
        <begin position="163"/>
        <end position="339"/>
    </location>
</feature>
<evidence type="ECO:0000256" key="1">
    <source>
        <dbReference type="ARBA" id="ARBA00022630"/>
    </source>
</evidence>
<dbReference type="PANTHER" id="PTHR45444">
    <property type="entry name" value="XANTHINE DEHYDROGENASE"/>
    <property type="match status" value="1"/>
</dbReference>
<keyword evidence="9" id="KW-1185">Reference proteome</keyword>
<evidence type="ECO:0000259" key="7">
    <source>
        <dbReference type="PROSITE" id="PS51387"/>
    </source>
</evidence>
<keyword evidence="1" id="KW-0285">Flavoprotein</keyword>
<protein>
    <submittedName>
        <fullName evidence="8">Xanthine dehydrogenase, A subunit</fullName>
    </submittedName>
</protein>
<dbReference type="InterPro" id="IPR001041">
    <property type="entry name" value="2Fe-2S_ferredoxin-type"/>
</dbReference>
<dbReference type="InterPro" id="IPR016166">
    <property type="entry name" value="FAD-bd_PCMH"/>
</dbReference>